<sequence length="243" mass="26289">MPSFPPPGAVTICEINRDLVAVDALSDDRAKDAYGDVLGMVFAPIPFQPEALLLASREPAAPAADQVEPADTVPTAGLAATISDFFRRMVFPPLDVSWIVLSELLILNPNLLEEFDTQKVSWNPYKHCLAFVSGKNQVTVQDFEDSDAKEPCILTNDHQTDVKAVEWRPNSGKMIAVACKGGICLWSASYPGNVPFMKSGVTSSSFSAFPRGSGGQWILVDVLRGSSAELVSALCWKPDGRYP</sequence>
<dbReference type="EMBL" id="NCVQ01000002">
    <property type="protein sequence ID" value="PWZ46021.1"/>
    <property type="molecule type" value="Genomic_DNA"/>
</dbReference>
<reference evidence="1 2" key="1">
    <citation type="journal article" date="2018" name="Nat. Genet.">
        <title>Extensive intraspecific gene order and gene structural variations between Mo17 and other maize genomes.</title>
        <authorList>
            <person name="Sun S."/>
            <person name="Zhou Y."/>
            <person name="Chen J."/>
            <person name="Shi J."/>
            <person name="Zhao H."/>
            <person name="Zhao H."/>
            <person name="Song W."/>
            <person name="Zhang M."/>
            <person name="Cui Y."/>
            <person name="Dong X."/>
            <person name="Liu H."/>
            <person name="Ma X."/>
            <person name="Jiao Y."/>
            <person name="Wang B."/>
            <person name="Wei X."/>
            <person name="Stein J.C."/>
            <person name="Glaubitz J.C."/>
            <person name="Lu F."/>
            <person name="Yu G."/>
            <person name="Liang C."/>
            <person name="Fengler K."/>
            <person name="Li B."/>
            <person name="Rafalski A."/>
            <person name="Schnable P.S."/>
            <person name="Ware D.H."/>
            <person name="Buckler E.S."/>
            <person name="Lai J."/>
        </authorList>
    </citation>
    <scope>NUCLEOTIDE SEQUENCE [LARGE SCALE GENOMIC DNA]</scope>
    <source>
        <strain evidence="2">cv. Missouri 17</strain>
        <tissue evidence="1">Seedling</tissue>
    </source>
</reference>
<organism evidence="1">
    <name type="scientific">Zea mays</name>
    <name type="common">Maize</name>
    <dbReference type="NCBI Taxonomy" id="4577"/>
    <lineage>
        <taxon>Eukaryota</taxon>
        <taxon>Viridiplantae</taxon>
        <taxon>Streptophyta</taxon>
        <taxon>Embryophyta</taxon>
        <taxon>Tracheophyta</taxon>
        <taxon>Spermatophyta</taxon>
        <taxon>Magnoliopsida</taxon>
        <taxon>Liliopsida</taxon>
        <taxon>Poales</taxon>
        <taxon>Poaceae</taxon>
        <taxon>PACMAD clade</taxon>
        <taxon>Panicoideae</taxon>
        <taxon>Andropogonodae</taxon>
        <taxon>Andropogoneae</taxon>
        <taxon>Tripsacinae</taxon>
        <taxon>Zea</taxon>
    </lineage>
</organism>
<dbReference type="Proteomes" id="UP000251960">
    <property type="component" value="Chromosome 10"/>
</dbReference>
<protein>
    <recommendedName>
        <fullName evidence="3">Aladin</fullName>
    </recommendedName>
</protein>
<proteinExistence type="predicted"/>
<evidence type="ECO:0000313" key="2">
    <source>
        <dbReference type="Proteomes" id="UP000251960"/>
    </source>
</evidence>
<evidence type="ECO:0000313" key="1">
    <source>
        <dbReference type="EMBL" id="PWZ46020.1"/>
    </source>
</evidence>
<accession>A0A3L6GC99</accession>
<dbReference type="InterPro" id="IPR045139">
    <property type="entry name" value="Aladin"/>
</dbReference>
<accession>A0A3L6GBY4</accession>
<dbReference type="AlphaFoldDB" id="A0A3L6GBY4"/>
<dbReference type="Gene3D" id="2.130.10.10">
    <property type="entry name" value="YVTN repeat-like/Quinoprotein amine dehydrogenase"/>
    <property type="match status" value="1"/>
</dbReference>
<comment type="caution">
    <text evidence="1">The sequence shown here is derived from an EMBL/GenBank/DDBJ whole genome shotgun (WGS) entry which is preliminary data.</text>
</comment>
<dbReference type="PANTHER" id="PTHR14494">
    <property type="entry name" value="ALADIN/ADRACALIN/AAAS"/>
    <property type="match status" value="1"/>
</dbReference>
<dbReference type="InterPro" id="IPR036322">
    <property type="entry name" value="WD40_repeat_dom_sf"/>
</dbReference>
<dbReference type="EMBL" id="NCVQ01000002">
    <property type="protein sequence ID" value="PWZ46020.1"/>
    <property type="molecule type" value="Genomic_DNA"/>
</dbReference>
<dbReference type="InterPro" id="IPR015943">
    <property type="entry name" value="WD40/YVTN_repeat-like_dom_sf"/>
</dbReference>
<dbReference type="SUPFAM" id="SSF50978">
    <property type="entry name" value="WD40 repeat-like"/>
    <property type="match status" value="1"/>
</dbReference>
<gene>
    <name evidence="1" type="ORF">Zm00014a_034019</name>
</gene>
<dbReference type="PANTHER" id="PTHR14494:SF0">
    <property type="entry name" value="ALADIN"/>
    <property type="match status" value="1"/>
</dbReference>
<dbReference type="ExpressionAtlas" id="A0A3L6GBY4">
    <property type="expression patterns" value="baseline and differential"/>
</dbReference>
<evidence type="ECO:0008006" key="3">
    <source>
        <dbReference type="Google" id="ProtNLM"/>
    </source>
</evidence>
<name>A0A3L6GBY4_MAIZE</name>